<reference evidence="3 4" key="1">
    <citation type="journal article" date="2016" name="ISME J.">
        <title>Chasing the elusive Euryarchaeota class WSA2: genomes reveal a uniquely fastidious methyl-reducing methanogen.</title>
        <authorList>
            <person name="Nobu M.K."/>
            <person name="Narihiro T."/>
            <person name="Kuroda K."/>
            <person name="Mei R."/>
            <person name="Liu W.T."/>
        </authorList>
    </citation>
    <scope>NUCLEOTIDE SEQUENCE [LARGE SCALE GENOMIC DNA]</scope>
    <source>
        <strain evidence="3">U1lsi0528_Bin055</strain>
    </source>
</reference>
<comment type="caution">
    <text evidence="3">The sequence shown here is derived from an EMBL/GenBank/DDBJ whole genome shotgun (WGS) entry which is preliminary data.</text>
</comment>
<dbReference type="Pfam" id="PF00112">
    <property type="entry name" value="Peptidase_C1"/>
    <property type="match status" value="1"/>
</dbReference>
<accession>A0A150J9P1</accession>
<dbReference type="InterPro" id="IPR038765">
    <property type="entry name" value="Papain-like_cys_pep_sf"/>
</dbReference>
<dbReference type="InterPro" id="IPR013128">
    <property type="entry name" value="Peptidase_C1A"/>
</dbReference>
<dbReference type="GO" id="GO:0008234">
    <property type="term" value="F:cysteine-type peptidase activity"/>
    <property type="evidence" value="ECO:0007669"/>
    <property type="project" value="InterPro"/>
</dbReference>
<dbReference type="AlphaFoldDB" id="A0A150J9P1"/>
<dbReference type="GO" id="GO:0006508">
    <property type="term" value="P:proteolysis"/>
    <property type="evidence" value="ECO:0007669"/>
    <property type="project" value="UniProtKB-KW"/>
</dbReference>
<name>A0A150J9P1_9EURY</name>
<feature type="domain" description="Peptidase C1A papain C-terminal" evidence="2">
    <location>
        <begin position="38"/>
        <end position="255"/>
    </location>
</feature>
<comment type="similarity">
    <text evidence="1">Belongs to the peptidase C1 family.</text>
</comment>
<dbReference type="SUPFAM" id="SSF54001">
    <property type="entry name" value="Cysteine proteinases"/>
    <property type="match status" value="1"/>
</dbReference>
<dbReference type="InterPro" id="IPR025660">
    <property type="entry name" value="Pept_his_AS"/>
</dbReference>
<evidence type="ECO:0000256" key="1">
    <source>
        <dbReference type="ARBA" id="ARBA00008455"/>
    </source>
</evidence>
<dbReference type="PROSITE" id="PS00639">
    <property type="entry name" value="THIOL_PROTEASE_HIS"/>
    <property type="match status" value="1"/>
</dbReference>
<proteinExistence type="inferred from homology"/>
<dbReference type="CDD" id="cd02619">
    <property type="entry name" value="Peptidase_C1"/>
    <property type="match status" value="1"/>
</dbReference>
<evidence type="ECO:0000259" key="2">
    <source>
        <dbReference type="SMART" id="SM00645"/>
    </source>
</evidence>
<keyword evidence="3" id="KW-0378">Hydrolase</keyword>
<dbReference type="Gene3D" id="3.90.70.10">
    <property type="entry name" value="Cysteine proteinases"/>
    <property type="match status" value="1"/>
</dbReference>
<dbReference type="PANTHER" id="PTHR12411">
    <property type="entry name" value="CYSTEINE PROTEASE FAMILY C1-RELATED"/>
    <property type="match status" value="1"/>
</dbReference>
<gene>
    <name evidence="3" type="ORF">AMQ22_00054</name>
</gene>
<protein>
    <submittedName>
        <fullName evidence="3">Papain family cysteine protease</fullName>
    </submittedName>
</protein>
<evidence type="ECO:0000313" key="4">
    <source>
        <dbReference type="Proteomes" id="UP000075398"/>
    </source>
</evidence>
<keyword evidence="3" id="KW-0645">Protease</keyword>
<dbReference type="EMBL" id="LNGC01000001">
    <property type="protein sequence ID" value="KYC53855.1"/>
    <property type="molecule type" value="Genomic_DNA"/>
</dbReference>
<organism evidence="3 4">
    <name type="scientific">Candidatus Methanofastidiosum methylothiophilum</name>
    <dbReference type="NCBI Taxonomy" id="1705564"/>
    <lineage>
        <taxon>Archaea</taxon>
        <taxon>Methanobacteriati</taxon>
        <taxon>Methanobacteriota</taxon>
        <taxon>Stenosarchaea group</taxon>
        <taxon>Candidatus Methanofastidiosia</taxon>
        <taxon>Candidatus Methanofastidiosales</taxon>
        <taxon>Candidatus Methanofastidiosaceae</taxon>
        <taxon>Candidatus Methanofastidiosum</taxon>
    </lineage>
</organism>
<evidence type="ECO:0000313" key="3">
    <source>
        <dbReference type="EMBL" id="KYC53855.1"/>
    </source>
</evidence>
<dbReference type="SMART" id="SM00645">
    <property type="entry name" value="Pept_C1"/>
    <property type="match status" value="1"/>
</dbReference>
<sequence>MENKFNFGWLEDKYDERDYTVKHEQVKEFYKAIKVSKLPSKVDLTSKDTPIMDQGDLGSCTANSQCATLQFNEKNFSKKPYVIASRLFLYYVTRRYIMGVNGDTGASIRDTIKALGKYGTPPEEEYPYDVKKFDDTPPEKAFTDALIYKAVTYTRLTSLNQIKQFIAQGYPVNFGTNLYNNILNDQGYCINSPDIPYPKPSDQSIGGHAMVIVGYDDNYNINDGKGAFMIRNSWGESWGNKGYGWIDYRYFSTGLASDFWVLLKNAYMAAVVAENKSFLDKLKDLFLSLIGRR</sequence>
<dbReference type="InterPro" id="IPR000668">
    <property type="entry name" value="Peptidase_C1A_C"/>
</dbReference>
<dbReference type="Proteomes" id="UP000075398">
    <property type="component" value="Unassembled WGS sequence"/>
</dbReference>